<proteinExistence type="predicted"/>
<keyword evidence="1" id="KW-0326">Glycosidase</keyword>
<dbReference type="SUPFAM" id="SSF75005">
    <property type="entry name" value="Arabinanase/levansucrase/invertase"/>
    <property type="match status" value="1"/>
</dbReference>
<dbReference type="Gene3D" id="2.115.10.20">
    <property type="entry name" value="Glycosyl hydrolase domain, family 43"/>
    <property type="match status" value="1"/>
</dbReference>
<sequence>MSIYPNPLIEQRADPFIYRHSDGYYYFIASVRSTIAWNCAALGN</sequence>
<gene>
    <name evidence="1" type="ORF">NCTC12965_02688</name>
</gene>
<protein>
    <submittedName>
        <fullName evidence="1">Alpha-N-arabinofuranosidase 2</fullName>
        <ecNumber evidence="1">3.2.1.55</ecNumber>
    </submittedName>
</protein>
<accession>A0A4U9UG38</accession>
<dbReference type="EC" id="3.2.1.55" evidence="1"/>
<organism evidence="1">
    <name type="scientific">Serratia fonticola</name>
    <dbReference type="NCBI Taxonomy" id="47917"/>
    <lineage>
        <taxon>Bacteria</taxon>
        <taxon>Pseudomonadati</taxon>
        <taxon>Pseudomonadota</taxon>
        <taxon>Gammaproteobacteria</taxon>
        <taxon>Enterobacterales</taxon>
        <taxon>Yersiniaceae</taxon>
        <taxon>Serratia</taxon>
    </lineage>
</organism>
<evidence type="ECO:0000313" key="1">
    <source>
        <dbReference type="EMBL" id="VTR28221.1"/>
    </source>
</evidence>
<dbReference type="AlphaFoldDB" id="A0A4U9UG38"/>
<dbReference type="EMBL" id="CABEEZ010000055">
    <property type="protein sequence ID" value="VTR28221.1"/>
    <property type="molecule type" value="Genomic_DNA"/>
</dbReference>
<keyword evidence="1" id="KW-0378">Hydrolase</keyword>
<name>A0A4U9UG38_SERFO</name>
<reference evidence="1" key="1">
    <citation type="submission" date="2019-05" db="EMBL/GenBank/DDBJ databases">
        <authorList>
            <consortium name="Pathogen Informatics"/>
        </authorList>
    </citation>
    <scope>NUCLEOTIDE SEQUENCE [LARGE SCALE GENOMIC DNA]</scope>
    <source>
        <strain evidence="1">NCTC12965</strain>
    </source>
</reference>
<dbReference type="InterPro" id="IPR023296">
    <property type="entry name" value="Glyco_hydro_beta-prop_sf"/>
</dbReference>
<dbReference type="GO" id="GO:0046556">
    <property type="term" value="F:alpha-L-arabinofuranosidase activity"/>
    <property type="evidence" value="ECO:0007669"/>
    <property type="project" value="UniProtKB-EC"/>
</dbReference>